<dbReference type="InterPro" id="IPR013783">
    <property type="entry name" value="Ig-like_fold"/>
</dbReference>
<dbReference type="Pfam" id="PF17161">
    <property type="entry name" value="DUF5123"/>
    <property type="match status" value="1"/>
</dbReference>
<evidence type="ECO:0000313" key="3">
    <source>
        <dbReference type="EMBL" id="SDL33213.1"/>
    </source>
</evidence>
<proteinExistence type="predicted"/>
<evidence type="ECO:0000259" key="2">
    <source>
        <dbReference type="Pfam" id="PF17161"/>
    </source>
</evidence>
<dbReference type="InterPro" id="IPR036116">
    <property type="entry name" value="FN3_sf"/>
</dbReference>
<dbReference type="SUPFAM" id="SSF49265">
    <property type="entry name" value="Fibronectin type III"/>
    <property type="match status" value="1"/>
</dbReference>
<accession>A0A1G9J7L2</accession>
<dbReference type="Pfam" id="PF16318">
    <property type="entry name" value="DUF4957"/>
    <property type="match status" value="1"/>
</dbReference>
<dbReference type="AlphaFoldDB" id="A0A1G9J7L2"/>
<sequence>MASKAAVIQKINLLTKSTEMIKHKLFTHRNGYLWLCLSLLLLGACKPEEEELGPVRLFRPTLKEPLMSQGNWVQATWQQVKEASSYTAEISKDTFQTVAATVEIDTNLVTFEGLEWETLYQVRVRANSSNPEFNSKMAELGEIKTPRFPTIWIPPTKFDVTDRAIIVRWKTEGAPVTAIRVLLGADSSLVKQVEVTDDDRAAAMKLIDGLQPSTNYLVYLMSGEAERGWGNYVTKESLGAADMIIDLTDIDDPNALEDTLDAVPDGSVIVLKKGVPYTLSSYRFGKSLTIASEIDFSPELATIEVGSLAFEEGTEIESLTLRGIRFTGEFSSHYVFNIDKATTVGTIKIESCEIHSLRGVARIKTSAVQIDSFLINNCVIDSISGYGLVNMDNDDAHVENIKISNSTISQAEQFIRSKTSTNSIVIENCTLFEVTKTGSTMFDYRGSDGANNVNQVKIYNTIIGPGWDSGGAESVAIKGRNGNLNGIDVSNSFITSDFELSDPATEIPGLSAHGRPADELWADPLNGDFTIVDNSFNSVAGDPRWNP</sequence>
<dbReference type="InterPro" id="IPR011050">
    <property type="entry name" value="Pectin_lyase_fold/virulence"/>
</dbReference>
<dbReference type="Gene3D" id="2.160.20.10">
    <property type="entry name" value="Single-stranded right-handed beta-helix, Pectin lyase-like"/>
    <property type="match status" value="1"/>
</dbReference>
<evidence type="ECO:0008006" key="5">
    <source>
        <dbReference type="Google" id="ProtNLM"/>
    </source>
</evidence>
<dbReference type="EMBL" id="FNFO01000005">
    <property type="protein sequence ID" value="SDL33213.1"/>
    <property type="molecule type" value="Genomic_DNA"/>
</dbReference>
<dbReference type="Proteomes" id="UP000198510">
    <property type="component" value="Unassembled WGS sequence"/>
</dbReference>
<dbReference type="InterPro" id="IPR032530">
    <property type="entry name" value="DUF4957"/>
</dbReference>
<name>A0A1G9J7L2_9BACT</name>
<dbReference type="STRING" id="1075417.SAMN05421823_105222"/>
<evidence type="ECO:0000313" key="4">
    <source>
        <dbReference type="Proteomes" id="UP000198510"/>
    </source>
</evidence>
<gene>
    <name evidence="3" type="ORF">SAMN05421823_105222</name>
</gene>
<evidence type="ECO:0000259" key="1">
    <source>
        <dbReference type="Pfam" id="PF16318"/>
    </source>
</evidence>
<feature type="domain" description="DUF5123" evidence="2">
    <location>
        <begin position="424"/>
        <end position="545"/>
    </location>
</feature>
<protein>
    <recommendedName>
        <fullName evidence="5">Fibronectin type III domain-containing protein</fullName>
    </recommendedName>
</protein>
<feature type="domain" description="DUF4957" evidence="1">
    <location>
        <begin position="277"/>
        <end position="409"/>
    </location>
</feature>
<dbReference type="Gene3D" id="2.60.40.10">
    <property type="entry name" value="Immunoglobulins"/>
    <property type="match status" value="1"/>
</dbReference>
<reference evidence="3 4" key="1">
    <citation type="submission" date="2016-10" db="EMBL/GenBank/DDBJ databases">
        <authorList>
            <person name="de Groot N.N."/>
        </authorList>
    </citation>
    <scope>NUCLEOTIDE SEQUENCE [LARGE SCALE GENOMIC DNA]</scope>
    <source>
        <strain evidence="3 4">DSM 25186</strain>
    </source>
</reference>
<keyword evidence="4" id="KW-1185">Reference proteome</keyword>
<organism evidence="3 4">
    <name type="scientific">Catalinimonas alkaloidigena</name>
    <dbReference type="NCBI Taxonomy" id="1075417"/>
    <lineage>
        <taxon>Bacteria</taxon>
        <taxon>Pseudomonadati</taxon>
        <taxon>Bacteroidota</taxon>
        <taxon>Cytophagia</taxon>
        <taxon>Cytophagales</taxon>
        <taxon>Catalimonadaceae</taxon>
        <taxon>Catalinimonas</taxon>
    </lineage>
</organism>
<dbReference type="SUPFAM" id="SSF51126">
    <property type="entry name" value="Pectin lyase-like"/>
    <property type="match status" value="1"/>
</dbReference>
<dbReference type="InterPro" id="IPR012334">
    <property type="entry name" value="Pectin_lyas_fold"/>
</dbReference>
<dbReference type="InterPro" id="IPR033427">
    <property type="entry name" value="DUF5123"/>
</dbReference>